<feature type="transmembrane region" description="Helical" evidence="9">
    <location>
        <begin position="485"/>
        <end position="509"/>
    </location>
</feature>
<feature type="transmembrane region" description="Helical" evidence="9">
    <location>
        <begin position="395"/>
        <end position="414"/>
    </location>
</feature>
<evidence type="ECO:0000313" key="12">
    <source>
        <dbReference type="Proteomes" id="UP000028045"/>
    </source>
</evidence>
<sequence length="544" mass="60174">MTASPTLHHDASRGSHSTTNAIHQWEDQEAQDRYDEEMADRGLGALHGIRSRTRSQTSQTVIQWKADDLENPHNWSKSRKITVIVLTVVLVLNSTMGSALPSMAIPAIAQEFGVTSELQMPLPISVYLIGFVIGAVVWGPLSEQFGRKYPSLATIALYTIFTMACPLAPNWTAFLIFRLMCGIHASAPIAIVAGILADIYDDPRTRGRAYAVFMVTTVFGPLFAPILSGFAMTTIGWRWAFWIALIIAGTSFITTLFLPETFGPVLLARRAAKLRRQDPSSRVVAPRDLEEANLSQLLTVVLTRPVRMVFTELIVSASCAYLALVYSIFYMSFQVFPIVFRDLYGLAPGVTGLTYLPIGLGACLAMPIFWYWDHVLYSAKDRGAAWVKREEYRRLPLACIGGPMFVVSLFWLGFSARTSISFVVPMLAGIPFGMGFVLIFMAMLNYLTDAYEIFAASANSAASLCRSAMAVVLPLATGQMFDSLGISGACSLLGGLSALMCFIPFVFIWKGPTIRARSRFCIALRQRKEEMMREEGEHVRRSEK</sequence>
<dbReference type="Gene3D" id="1.20.1250.20">
    <property type="entry name" value="MFS general substrate transporter like domains"/>
    <property type="match status" value="1"/>
</dbReference>
<dbReference type="InterPro" id="IPR011701">
    <property type="entry name" value="MFS"/>
</dbReference>
<evidence type="ECO:0000256" key="9">
    <source>
        <dbReference type="SAM" id="Phobius"/>
    </source>
</evidence>
<dbReference type="Proteomes" id="UP000028045">
    <property type="component" value="Unassembled WGS sequence"/>
</dbReference>
<feature type="transmembrane region" description="Helical" evidence="9">
    <location>
        <begin position="353"/>
        <end position="372"/>
    </location>
</feature>
<evidence type="ECO:0000259" key="10">
    <source>
        <dbReference type="PROSITE" id="PS50850"/>
    </source>
</evidence>
<evidence type="ECO:0000256" key="3">
    <source>
        <dbReference type="ARBA" id="ARBA00008335"/>
    </source>
</evidence>
<dbReference type="AlphaFoldDB" id="A0A084ANR6"/>
<feature type="transmembrane region" description="Helical" evidence="9">
    <location>
        <begin position="175"/>
        <end position="197"/>
    </location>
</feature>
<evidence type="ECO:0000256" key="7">
    <source>
        <dbReference type="ARBA" id="ARBA00023136"/>
    </source>
</evidence>
<protein>
    <recommendedName>
        <fullName evidence="10">Major facilitator superfamily (MFS) profile domain-containing protein</fullName>
    </recommendedName>
</protein>
<dbReference type="PROSITE" id="PS50850">
    <property type="entry name" value="MFS"/>
    <property type="match status" value="1"/>
</dbReference>
<dbReference type="HOGENOM" id="CLU_008455_11_2_1"/>
<feature type="transmembrane region" description="Helical" evidence="9">
    <location>
        <begin position="420"/>
        <end position="441"/>
    </location>
</feature>
<evidence type="ECO:0000256" key="4">
    <source>
        <dbReference type="ARBA" id="ARBA00022475"/>
    </source>
</evidence>
<feature type="transmembrane region" description="Helical" evidence="9">
    <location>
        <begin position="239"/>
        <end position="267"/>
    </location>
</feature>
<organism evidence="11 12">
    <name type="scientific">Stachybotrys chartarum (strain CBS 109288 / IBT 7711)</name>
    <name type="common">Toxic black mold</name>
    <name type="synonym">Stilbospora chartarum</name>
    <dbReference type="NCBI Taxonomy" id="1280523"/>
    <lineage>
        <taxon>Eukaryota</taxon>
        <taxon>Fungi</taxon>
        <taxon>Dikarya</taxon>
        <taxon>Ascomycota</taxon>
        <taxon>Pezizomycotina</taxon>
        <taxon>Sordariomycetes</taxon>
        <taxon>Hypocreomycetidae</taxon>
        <taxon>Hypocreales</taxon>
        <taxon>Stachybotryaceae</taxon>
        <taxon>Stachybotrys</taxon>
    </lineage>
</organism>
<dbReference type="EMBL" id="KL648638">
    <property type="protein sequence ID" value="KEY66945.1"/>
    <property type="molecule type" value="Genomic_DNA"/>
</dbReference>
<feature type="region of interest" description="Disordered" evidence="8">
    <location>
        <begin position="1"/>
        <end position="22"/>
    </location>
</feature>
<dbReference type="GO" id="GO:0022857">
    <property type="term" value="F:transmembrane transporter activity"/>
    <property type="evidence" value="ECO:0007669"/>
    <property type="project" value="InterPro"/>
</dbReference>
<evidence type="ECO:0000256" key="6">
    <source>
        <dbReference type="ARBA" id="ARBA00022989"/>
    </source>
</evidence>
<dbReference type="InterPro" id="IPR036259">
    <property type="entry name" value="MFS_trans_sf"/>
</dbReference>
<evidence type="ECO:0000256" key="2">
    <source>
        <dbReference type="ARBA" id="ARBA00004236"/>
    </source>
</evidence>
<dbReference type="SUPFAM" id="SSF103473">
    <property type="entry name" value="MFS general substrate transporter"/>
    <property type="match status" value="1"/>
</dbReference>
<reference evidence="11 12" key="1">
    <citation type="journal article" date="2014" name="BMC Genomics">
        <title>Comparative genome sequencing reveals chemotype-specific gene clusters in the toxigenic black mold Stachybotrys.</title>
        <authorList>
            <person name="Semeiks J."/>
            <person name="Borek D."/>
            <person name="Otwinowski Z."/>
            <person name="Grishin N.V."/>
        </authorList>
    </citation>
    <scope>NUCLEOTIDE SEQUENCE [LARGE SCALE GENOMIC DNA]</scope>
    <source>
        <strain evidence="12">CBS 109288 / IBT 7711</strain>
    </source>
</reference>
<accession>A0A084ANR6</accession>
<dbReference type="OrthoDB" id="5141738at2759"/>
<proteinExistence type="inferred from homology"/>
<feature type="transmembrane region" description="Helical" evidence="9">
    <location>
        <begin position="209"/>
        <end position="233"/>
    </location>
</feature>
<dbReference type="PANTHER" id="PTHR23502:SF74">
    <property type="entry name" value="MAJOR FACILITATOR SUPERFAMILY (MFS) PROFILE DOMAIN-CONTAINING PROTEIN"/>
    <property type="match status" value="1"/>
</dbReference>
<keyword evidence="5 9" id="KW-0812">Transmembrane</keyword>
<evidence type="ECO:0000313" key="11">
    <source>
        <dbReference type="EMBL" id="KEY66945.1"/>
    </source>
</evidence>
<dbReference type="GO" id="GO:0005886">
    <property type="term" value="C:plasma membrane"/>
    <property type="evidence" value="ECO:0007669"/>
    <property type="project" value="UniProtKB-SubCell"/>
</dbReference>
<name>A0A084ANR6_STACB</name>
<evidence type="ECO:0000256" key="8">
    <source>
        <dbReference type="SAM" id="MobiDB-lite"/>
    </source>
</evidence>
<feature type="transmembrane region" description="Helical" evidence="9">
    <location>
        <begin position="453"/>
        <end position="473"/>
    </location>
</feature>
<feature type="domain" description="Major facilitator superfamily (MFS) profile" evidence="10">
    <location>
        <begin position="82"/>
        <end position="512"/>
    </location>
</feature>
<keyword evidence="6 9" id="KW-1133">Transmembrane helix</keyword>
<feature type="transmembrane region" description="Helical" evidence="9">
    <location>
        <begin position="120"/>
        <end position="139"/>
    </location>
</feature>
<feature type="transmembrane region" description="Helical" evidence="9">
    <location>
        <begin position="313"/>
        <end position="333"/>
    </location>
</feature>
<keyword evidence="7 9" id="KW-0472">Membrane</keyword>
<dbReference type="Pfam" id="PF07690">
    <property type="entry name" value="MFS_1"/>
    <property type="match status" value="1"/>
</dbReference>
<evidence type="ECO:0000256" key="1">
    <source>
        <dbReference type="ARBA" id="ARBA00004141"/>
    </source>
</evidence>
<comment type="subcellular location">
    <subcellularLocation>
        <location evidence="2">Cell membrane</location>
    </subcellularLocation>
    <subcellularLocation>
        <location evidence="1">Membrane</location>
        <topology evidence="1">Multi-pass membrane protein</topology>
    </subcellularLocation>
</comment>
<dbReference type="CDD" id="cd17323">
    <property type="entry name" value="MFS_Tpo1_MDR_like"/>
    <property type="match status" value="1"/>
</dbReference>
<gene>
    <name evidence="11" type="ORF">S7711_06894</name>
</gene>
<comment type="similarity">
    <text evidence="3">Belongs to the major facilitator superfamily.</text>
</comment>
<keyword evidence="4" id="KW-1003">Cell membrane</keyword>
<dbReference type="PANTHER" id="PTHR23502">
    <property type="entry name" value="MAJOR FACILITATOR SUPERFAMILY"/>
    <property type="match status" value="1"/>
</dbReference>
<dbReference type="FunFam" id="1.20.1250.20:FF:000082">
    <property type="entry name" value="MFS multidrug transporter, putative"/>
    <property type="match status" value="1"/>
</dbReference>
<dbReference type="InterPro" id="IPR020846">
    <property type="entry name" value="MFS_dom"/>
</dbReference>
<feature type="transmembrane region" description="Helical" evidence="9">
    <location>
        <begin position="81"/>
        <end position="100"/>
    </location>
</feature>
<feature type="transmembrane region" description="Helical" evidence="9">
    <location>
        <begin position="151"/>
        <end position="169"/>
    </location>
</feature>
<keyword evidence="12" id="KW-1185">Reference proteome</keyword>
<evidence type="ECO:0000256" key="5">
    <source>
        <dbReference type="ARBA" id="ARBA00022692"/>
    </source>
</evidence>